<dbReference type="Ensembl" id="ENSFCTT00005057574.1">
    <property type="protein sequence ID" value="ENSFCTP00005042291.1"/>
    <property type="gene ID" value="ENSFCTG00005020041.1"/>
</dbReference>
<keyword evidence="2" id="KW-0472">Membrane</keyword>
<organism evidence="3 4">
    <name type="scientific">Felis catus</name>
    <name type="common">Cat</name>
    <name type="synonym">Felis silvestris catus</name>
    <dbReference type="NCBI Taxonomy" id="9685"/>
    <lineage>
        <taxon>Eukaryota</taxon>
        <taxon>Metazoa</taxon>
        <taxon>Chordata</taxon>
        <taxon>Craniata</taxon>
        <taxon>Vertebrata</taxon>
        <taxon>Euteleostomi</taxon>
        <taxon>Mammalia</taxon>
        <taxon>Eutheria</taxon>
        <taxon>Laurasiatheria</taxon>
        <taxon>Carnivora</taxon>
        <taxon>Feliformia</taxon>
        <taxon>Felidae</taxon>
        <taxon>Felinae</taxon>
        <taxon>Felis</taxon>
    </lineage>
</organism>
<proteinExistence type="predicted"/>
<keyword evidence="4" id="KW-1185">Reference proteome</keyword>
<reference evidence="3" key="2">
    <citation type="submission" date="2025-08" db="UniProtKB">
        <authorList>
            <consortium name="Ensembl"/>
        </authorList>
    </citation>
    <scope>IDENTIFICATION</scope>
    <source>
        <strain evidence="3">breed Abyssinian</strain>
    </source>
</reference>
<accession>A0ABI7Z7V0</accession>
<reference evidence="3 4" key="1">
    <citation type="submission" date="2021-02" db="EMBL/GenBank/DDBJ databases">
        <title>Safari Cat Assemblies.</title>
        <authorList>
            <person name="Bredemeyer K.R."/>
            <person name="Murphy W.J."/>
        </authorList>
    </citation>
    <scope>NUCLEOTIDE SEQUENCE [LARGE SCALE GENOMIC DNA]</scope>
</reference>
<dbReference type="PANTHER" id="PTHR34829">
    <property type="entry name" value="SECRETOGLOBIN FAMILY 3A MEMBER 2"/>
    <property type="match status" value="1"/>
</dbReference>
<dbReference type="GeneTree" id="ENSGT00420000029848"/>
<dbReference type="PANTHER" id="PTHR34829:SF2">
    <property type="entry name" value="SECRETOGLOBIN FAMILY 3A MEMBER 2"/>
    <property type="match status" value="1"/>
</dbReference>
<evidence type="ECO:0000313" key="4">
    <source>
        <dbReference type="Proteomes" id="UP000823872"/>
    </source>
</evidence>
<dbReference type="InterPro" id="IPR040301">
    <property type="entry name" value="Secretoglobin_3A"/>
</dbReference>
<dbReference type="Pfam" id="PF20490">
    <property type="entry name" value="SCGB3A"/>
    <property type="match status" value="1"/>
</dbReference>
<keyword evidence="2" id="KW-1133">Transmembrane helix</keyword>
<name>A0ABI7Z7V0_FELCA</name>
<evidence type="ECO:0008006" key="5">
    <source>
        <dbReference type="Google" id="ProtNLM"/>
    </source>
</evidence>
<dbReference type="Proteomes" id="UP000823872">
    <property type="component" value="Chromosome A1"/>
</dbReference>
<sequence>SSAKTVSRYRGLAGALLSGSGSCTCAVPSGQRRPSRALAVRERRYWSSSDVSGDQDENAGASCSLGGRQGHSGKTGRGHLKGKRLYQSRLSYLYLRCLVDRGSKYRRKPIMKLVTVFLLVTLSICSYSATAFLANSLPEAVNNALPLPVDNLLPFLDPLKLLLKTLGISVEHLVEGLKKCVNELGPGASEAVKKLLEALSHLV</sequence>
<protein>
    <recommendedName>
        <fullName evidence="5">Secretoglobin family 3A member 2</fullName>
    </recommendedName>
</protein>
<evidence type="ECO:0000256" key="1">
    <source>
        <dbReference type="SAM" id="MobiDB-lite"/>
    </source>
</evidence>
<keyword evidence="2" id="KW-0812">Transmembrane</keyword>
<evidence type="ECO:0000313" key="3">
    <source>
        <dbReference type="Ensembl" id="ENSFCTP00005042291.1"/>
    </source>
</evidence>
<feature type="region of interest" description="Disordered" evidence="1">
    <location>
        <begin position="49"/>
        <end position="80"/>
    </location>
</feature>
<evidence type="ECO:0000256" key="2">
    <source>
        <dbReference type="SAM" id="Phobius"/>
    </source>
</evidence>
<reference evidence="3" key="3">
    <citation type="submission" date="2025-09" db="UniProtKB">
        <authorList>
            <consortium name="Ensembl"/>
        </authorList>
    </citation>
    <scope>IDENTIFICATION</scope>
    <source>
        <strain evidence="3">breed Abyssinian</strain>
    </source>
</reference>
<feature type="transmembrane region" description="Helical" evidence="2">
    <location>
        <begin position="113"/>
        <end position="134"/>
    </location>
</feature>